<keyword evidence="2" id="KW-1185">Reference proteome</keyword>
<reference evidence="1" key="1">
    <citation type="journal article" date="2022" name="bioRxiv">
        <title>Sequencing and chromosome-scale assembly of the giantPleurodeles waltlgenome.</title>
        <authorList>
            <person name="Brown T."/>
            <person name="Elewa A."/>
            <person name="Iarovenko S."/>
            <person name="Subramanian E."/>
            <person name="Araus A.J."/>
            <person name="Petzold A."/>
            <person name="Susuki M."/>
            <person name="Suzuki K.-i.T."/>
            <person name="Hayashi T."/>
            <person name="Toyoda A."/>
            <person name="Oliveira C."/>
            <person name="Osipova E."/>
            <person name="Leigh N.D."/>
            <person name="Simon A."/>
            <person name="Yun M.H."/>
        </authorList>
    </citation>
    <scope>NUCLEOTIDE SEQUENCE</scope>
    <source>
        <strain evidence="1">20211129_DDA</strain>
        <tissue evidence="1">Liver</tissue>
    </source>
</reference>
<accession>A0AAV7LAC3</accession>
<gene>
    <name evidence="1" type="ORF">NDU88_000635</name>
</gene>
<dbReference type="Proteomes" id="UP001066276">
    <property type="component" value="Chromosome 11"/>
</dbReference>
<proteinExistence type="predicted"/>
<protein>
    <submittedName>
        <fullName evidence="1">Uncharacterized protein</fullName>
    </submittedName>
</protein>
<evidence type="ECO:0000313" key="1">
    <source>
        <dbReference type="EMBL" id="KAJ1087464.1"/>
    </source>
</evidence>
<evidence type="ECO:0000313" key="2">
    <source>
        <dbReference type="Proteomes" id="UP001066276"/>
    </source>
</evidence>
<organism evidence="1 2">
    <name type="scientific">Pleurodeles waltl</name>
    <name type="common">Iberian ribbed newt</name>
    <dbReference type="NCBI Taxonomy" id="8319"/>
    <lineage>
        <taxon>Eukaryota</taxon>
        <taxon>Metazoa</taxon>
        <taxon>Chordata</taxon>
        <taxon>Craniata</taxon>
        <taxon>Vertebrata</taxon>
        <taxon>Euteleostomi</taxon>
        <taxon>Amphibia</taxon>
        <taxon>Batrachia</taxon>
        <taxon>Caudata</taxon>
        <taxon>Salamandroidea</taxon>
        <taxon>Salamandridae</taxon>
        <taxon>Pleurodelinae</taxon>
        <taxon>Pleurodeles</taxon>
    </lineage>
</organism>
<comment type="caution">
    <text evidence="1">The sequence shown here is derived from an EMBL/GenBank/DDBJ whole genome shotgun (WGS) entry which is preliminary data.</text>
</comment>
<dbReference type="AlphaFoldDB" id="A0AAV7LAC3"/>
<sequence>MLGARAPQCRGMAGPKLGAPVPWSLCSLFRWCQALQCRGMPGPRLGASVLSLPLAPGPAVLMMPALHTAAGCCTCARLCSAEECLVLGWEPVCQVAVPSSASARPCSAE</sequence>
<dbReference type="EMBL" id="JANPWB010000015">
    <property type="protein sequence ID" value="KAJ1087464.1"/>
    <property type="molecule type" value="Genomic_DNA"/>
</dbReference>
<name>A0AAV7LAC3_PLEWA</name>